<dbReference type="GO" id="GO:0015074">
    <property type="term" value="P:DNA integration"/>
    <property type="evidence" value="ECO:0007669"/>
    <property type="project" value="UniProtKB-KW"/>
</dbReference>
<dbReference type="PANTHER" id="PTHR30629:SF2">
    <property type="entry name" value="PROPHAGE INTEGRASE INTS-RELATED"/>
    <property type="match status" value="1"/>
</dbReference>
<dbReference type="SUPFAM" id="SSF56349">
    <property type="entry name" value="DNA breaking-rejoining enzymes"/>
    <property type="match status" value="1"/>
</dbReference>
<dbReference type="InterPro" id="IPR002104">
    <property type="entry name" value="Integrase_catalytic"/>
</dbReference>
<accession>A1ANR7</accession>
<dbReference type="Gene3D" id="1.10.150.130">
    <property type="match status" value="1"/>
</dbReference>
<dbReference type="GO" id="GO:0006310">
    <property type="term" value="P:DNA recombination"/>
    <property type="evidence" value="ECO:0007669"/>
    <property type="project" value="UniProtKB-KW"/>
</dbReference>
<feature type="domain" description="Tyr recombinase" evidence="6">
    <location>
        <begin position="218"/>
        <end position="419"/>
    </location>
</feature>
<evidence type="ECO:0000313" key="9">
    <source>
        <dbReference type="Proteomes" id="UP000006732"/>
    </source>
</evidence>
<feature type="compositionally biased region" description="Basic and acidic residues" evidence="5">
    <location>
        <begin position="75"/>
        <end position="84"/>
    </location>
</feature>
<dbReference type="Proteomes" id="UP000006732">
    <property type="component" value="Chromosome"/>
</dbReference>
<protein>
    <submittedName>
        <fullName evidence="8">Phage integrase family protein</fullName>
    </submittedName>
</protein>
<dbReference type="Pfam" id="PF13356">
    <property type="entry name" value="Arm-DNA-bind_3"/>
    <property type="match status" value="1"/>
</dbReference>
<keyword evidence="2" id="KW-0229">DNA integration</keyword>
<dbReference type="KEGG" id="ppd:Ppro_1371"/>
<name>A1ANR7_PELPD</name>
<dbReference type="RefSeq" id="WP_011735280.1">
    <property type="nucleotide sequence ID" value="NC_008609.1"/>
</dbReference>
<dbReference type="STRING" id="338966.Ppro_1371"/>
<keyword evidence="9" id="KW-1185">Reference proteome</keyword>
<evidence type="ECO:0000256" key="2">
    <source>
        <dbReference type="ARBA" id="ARBA00022908"/>
    </source>
</evidence>
<organism evidence="8 9">
    <name type="scientific">Pelobacter propionicus (strain DSM 2379 / NBRC 103807 / OttBd1)</name>
    <dbReference type="NCBI Taxonomy" id="338966"/>
    <lineage>
        <taxon>Bacteria</taxon>
        <taxon>Pseudomonadati</taxon>
        <taxon>Thermodesulfobacteriota</taxon>
        <taxon>Desulfuromonadia</taxon>
        <taxon>Desulfuromonadales</taxon>
        <taxon>Desulfuromonadaceae</taxon>
        <taxon>Pelobacter</taxon>
    </lineage>
</organism>
<evidence type="ECO:0000259" key="7">
    <source>
        <dbReference type="Pfam" id="PF13356"/>
    </source>
</evidence>
<evidence type="ECO:0000256" key="4">
    <source>
        <dbReference type="ARBA" id="ARBA00023172"/>
    </source>
</evidence>
<proteinExistence type="inferred from homology"/>
<gene>
    <name evidence="8" type="ordered locus">Ppro_1371</name>
</gene>
<dbReference type="Gene3D" id="1.10.443.10">
    <property type="entry name" value="Intergrase catalytic core"/>
    <property type="match status" value="1"/>
</dbReference>
<dbReference type="EMBL" id="CP000482">
    <property type="protein sequence ID" value="ABK98987.1"/>
    <property type="molecule type" value="Genomic_DNA"/>
</dbReference>
<dbReference type="InterPro" id="IPR011010">
    <property type="entry name" value="DNA_brk_join_enz"/>
</dbReference>
<dbReference type="InterPro" id="IPR010998">
    <property type="entry name" value="Integrase_recombinase_N"/>
</dbReference>
<dbReference type="AlphaFoldDB" id="A1ANR7"/>
<keyword evidence="4" id="KW-0233">DNA recombination</keyword>
<evidence type="ECO:0000256" key="5">
    <source>
        <dbReference type="SAM" id="MobiDB-lite"/>
    </source>
</evidence>
<dbReference type="HOGENOM" id="CLU_027562_0_0_7"/>
<evidence type="ECO:0000259" key="6">
    <source>
        <dbReference type="Pfam" id="PF00589"/>
    </source>
</evidence>
<dbReference type="InterPro" id="IPR038488">
    <property type="entry name" value="Integrase_DNA-bd_sf"/>
</dbReference>
<feature type="region of interest" description="Disordered" evidence="5">
    <location>
        <begin position="75"/>
        <end position="95"/>
    </location>
</feature>
<dbReference type="GO" id="GO:0003677">
    <property type="term" value="F:DNA binding"/>
    <property type="evidence" value="ECO:0007669"/>
    <property type="project" value="UniProtKB-KW"/>
</dbReference>
<keyword evidence="3" id="KW-0238">DNA-binding</keyword>
<feature type="domain" description="Integrase DNA-binding" evidence="7">
    <location>
        <begin position="3"/>
        <end position="85"/>
    </location>
</feature>
<dbReference type="InterPro" id="IPR025166">
    <property type="entry name" value="Integrase_DNA_bind_dom"/>
</dbReference>
<dbReference type="Gene3D" id="3.30.160.390">
    <property type="entry name" value="Integrase, DNA-binding domain"/>
    <property type="match status" value="1"/>
</dbReference>
<dbReference type="Pfam" id="PF00589">
    <property type="entry name" value="Phage_integrase"/>
    <property type="match status" value="1"/>
</dbReference>
<dbReference type="InterPro" id="IPR050808">
    <property type="entry name" value="Phage_Integrase"/>
</dbReference>
<dbReference type="InterPro" id="IPR013762">
    <property type="entry name" value="Integrase-like_cat_sf"/>
</dbReference>
<sequence>MKFTDTGIRNLKPKEKMYQVREGDGFGVRVLPSGLRIFVFIYTIAGKRRQMNLGDYPAVSLSEARERAADARKVLSRERTDPQEHGFSWHYSPERERREMAAKEKEELENPTVKQLITRYIERYAMKNKKSWQEDKRILEKDVLPLWGDRKAKDVIRRDVIQLLDGMQGRGDGIITNTFKIIRRMFRYGVKQELIPTTPCYGFEKGDELPTTKSKERTLTETEIKAFWGGIDRCMISEDVRRILKLTLLTGQRPGEVASMHSSEISGRWWEFSPKETKITKEVPRKQRIYLTDMTLSLIREKEGYIFPSPKIRTNVNEQPIDTPITERAVAYALRRNLLTHTVKPKPATWKKSSHQSKDKKKFIIPDDKKLDIEKFCPHDLRRTCATILSEIGFSDEIVDAVLAHLKKGEIKTYNKNKYDKERQKALEAWERKLKSIITGQKDNVVPLTHKAA</sequence>
<dbReference type="OrthoDB" id="9775880at2"/>
<evidence type="ECO:0000256" key="3">
    <source>
        <dbReference type="ARBA" id="ARBA00023125"/>
    </source>
</evidence>
<dbReference type="CDD" id="cd00801">
    <property type="entry name" value="INT_P4_C"/>
    <property type="match status" value="1"/>
</dbReference>
<dbReference type="PANTHER" id="PTHR30629">
    <property type="entry name" value="PROPHAGE INTEGRASE"/>
    <property type="match status" value="1"/>
</dbReference>
<dbReference type="eggNOG" id="COG0582">
    <property type="taxonomic scope" value="Bacteria"/>
</dbReference>
<comment type="similarity">
    <text evidence="1">Belongs to the 'phage' integrase family.</text>
</comment>
<reference evidence="8 9" key="1">
    <citation type="submission" date="2006-10" db="EMBL/GenBank/DDBJ databases">
        <title>Complete sequence of chromosome of Pelobacter propionicus DSM 2379.</title>
        <authorList>
            <consortium name="US DOE Joint Genome Institute"/>
            <person name="Copeland A."/>
            <person name="Lucas S."/>
            <person name="Lapidus A."/>
            <person name="Barry K."/>
            <person name="Detter J.C."/>
            <person name="Glavina del Rio T."/>
            <person name="Hammon N."/>
            <person name="Israni S."/>
            <person name="Dalin E."/>
            <person name="Tice H."/>
            <person name="Pitluck S."/>
            <person name="Saunders E."/>
            <person name="Brettin T."/>
            <person name="Bruce D."/>
            <person name="Han C."/>
            <person name="Tapia R."/>
            <person name="Schmutz J."/>
            <person name="Larimer F."/>
            <person name="Land M."/>
            <person name="Hauser L."/>
            <person name="Kyrpides N."/>
            <person name="Kim E."/>
            <person name="Lovley D."/>
            <person name="Richardson P."/>
        </authorList>
    </citation>
    <scope>NUCLEOTIDE SEQUENCE [LARGE SCALE GENOMIC DNA]</scope>
    <source>
        <strain evidence="9">DSM 2379 / NBRC 103807 / OttBd1</strain>
    </source>
</reference>
<evidence type="ECO:0000313" key="8">
    <source>
        <dbReference type="EMBL" id="ABK98987.1"/>
    </source>
</evidence>
<evidence type="ECO:0000256" key="1">
    <source>
        <dbReference type="ARBA" id="ARBA00008857"/>
    </source>
</evidence>